<proteinExistence type="predicted"/>
<dbReference type="BioCyc" id="CSTA292563:G1353-2082-MONOMER"/>
<keyword evidence="2" id="KW-1185">Reference proteome</keyword>
<gene>
    <name evidence="1" type="ordered locus">Cyast_2078</name>
</gene>
<dbReference type="KEGG" id="csn:Cyast_2078"/>
<sequence length="59" mass="7168">MLNRKIINLEEINQPIQEAKPEIQIIIEQVLQLERERLYHNNNRHINDDIVKIIKQNIK</sequence>
<name>K9YPI9_CYASC</name>
<dbReference type="HOGENOM" id="CLU_210200_0_0_3"/>
<reference evidence="2" key="1">
    <citation type="journal article" date="2013" name="Proc. Natl. Acad. Sci. U.S.A.">
        <title>Improving the coverage of the cyanobacterial phylum using diversity-driven genome sequencing.</title>
        <authorList>
            <person name="Shih P.M."/>
            <person name="Wu D."/>
            <person name="Latifi A."/>
            <person name="Axen S.D."/>
            <person name="Fewer D.P."/>
            <person name="Talla E."/>
            <person name="Calteau A."/>
            <person name="Cai F."/>
            <person name="Tandeau de Marsac N."/>
            <person name="Rippka R."/>
            <person name="Herdman M."/>
            <person name="Sivonen K."/>
            <person name="Coursin T."/>
            <person name="Laurent T."/>
            <person name="Goodwin L."/>
            <person name="Nolan M."/>
            <person name="Davenport K.W."/>
            <person name="Han C.S."/>
            <person name="Rubin E.M."/>
            <person name="Eisen J.A."/>
            <person name="Woyke T."/>
            <person name="Gugger M."/>
            <person name="Kerfeld C.A."/>
        </authorList>
    </citation>
    <scope>NUCLEOTIDE SEQUENCE [LARGE SCALE GENOMIC DNA]</scope>
    <source>
        <strain evidence="2">ATCC 29140 / PCC 7202</strain>
    </source>
</reference>
<dbReference type="EMBL" id="CP003940">
    <property type="protein sequence ID" value="AFZ48028.1"/>
    <property type="molecule type" value="Genomic_DNA"/>
</dbReference>
<evidence type="ECO:0000313" key="1">
    <source>
        <dbReference type="EMBL" id="AFZ48028.1"/>
    </source>
</evidence>
<dbReference type="STRING" id="292563.Cyast_2078"/>
<dbReference type="Proteomes" id="UP000010483">
    <property type="component" value="Chromosome"/>
</dbReference>
<evidence type="ECO:0000313" key="2">
    <source>
        <dbReference type="Proteomes" id="UP000010483"/>
    </source>
</evidence>
<organism evidence="1 2">
    <name type="scientific">Cyanobacterium stanieri (strain ATCC 29140 / PCC 7202)</name>
    <dbReference type="NCBI Taxonomy" id="292563"/>
    <lineage>
        <taxon>Bacteria</taxon>
        <taxon>Bacillati</taxon>
        <taxon>Cyanobacteriota</taxon>
        <taxon>Cyanophyceae</taxon>
        <taxon>Oscillatoriophycideae</taxon>
        <taxon>Chroococcales</taxon>
        <taxon>Geminocystaceae</taxon>
        <taxon>Cyanobacterium</taxon>
    </lineage>
</organism>
<dbReference type="AlphaFoldDB" id="K9YPI9"/>
<protein>
    <submittedName>
        <fullName evidence="1">Uncharacterized protein</fullName>
    </submittedName>
</protein>
<accession>K9YPI9</accession>